<comment type="caution">
    <text evidence="6">The sequence shown here is derived from an EMBL/GenBank/DDBJ whole genome shotgun (WGS) entry which is preliminary data.</text>
</comment>
<gene>
    <name evidence="6" type="ORF">PC110_g22137</name>
    <name evidence="1" type="ORF">PC113_g13493</name>
    <name evidence="2" type="ORF">PC115_g22850</name>
    <name evidence="3" type="ORF">PC117_g22873</name>
    <name evidence="4" type="ORF">PC118_g22012</name>
    <name evidence="5" type="ORF">PC129_g22913</name>
</gene>
<name>A0A329RAF6_9STRA</name>
<reference evidence="1" key="2">
    <citation type="submission" date="2018-10" db="EMBL/GenBank/DDBJ databases">
        <title>Effector identification in a new, highly contiguous assembly of the strawberry crown rot pathogen Phytophthora cactorum.</title>
        <authorList>
            <person name="Armitage A.D."/>
            <person name="Nellist C.F."/>
            <person name="Bates H."/>
            <person name="Vickerstaff R.J."/>
            <person name="Harrison R.J."/>
        </authorList>
    </citation>
    <scope>NUCLEOTIDE SEQUENCE</scope>
    <source>
        <strain evidence="1">15-7</strain>
        <strain evidence="2">4032</strain>
        <strain evidence="3">4040</strain>
        <strain evidence="4">P415</strain>
        <strain evidence="5">P421</strain>
    </source>
</reference>
<keyword evidence="7" id="KW-1185">Reference proteome</keyword>
<dbReference type="Proteomes" id="UP000774804">
    <property type="component" value="Unassembled WGS sequence"/>
</dbReference>
<dbReference type="EMBL" id="RCMV01002321">
    <property type="protein sequence ID" value="KAG3203346.1"/>
    <property type="molecule type" value="Genomic_DNA"/>
</dbReference>
<dbReference type="Proteomes" id="UP000735874">
    <property type="component" value="Unassembled WGS sequence"/>
</dbReference>
<dbReference type="EMBL" id="RCML01001616">
    <property type="protein sequence ID" value="KAG2961374.1"/>
    <property type="molecule type" value="Genomic_DNA"/>
</dbReference>
<proteinExistence type="predicted"/>
<organism evidence="6 7">
    <name type="scientific">Phytophthora cactorum</name>
    <dbReference type="NCBI Taxonomy" id="29920"/>
    <lineage>
        <taxon>Eukaryota</taxon>
        <taxon>Sar</taxon>
        <taxon>Stramenopiles</taxon>
        <taxon>Oomycota</taxon>
        <taxon>Peronosporomycetes</taxon>
        <taxon>Peronosporales</taxon>
        <taxon>Peronosporaceae</taxon>
        <taxon>Phytophthora</taxon>
    </lineage>
</organism>
<dbReference type="Proteomes" id="UP000697107">
    <property type="component" value="Unassembled WGS sequence"/>
</dbReference>
<accession>A0A329RAF6</accession>
<sequence length="36" mass="4337">MLTKYREIKRLFQLSGMVSAKELLDAREKLQQLKRD</sequence>
<evidence type="ECO:0000313" key="3">
    <source>
        <dbReference type="EMBL" id="KAG2896956.1"/>
    </source>
</evidence>
<evidence type="ECO:0000313" key="1">
    <source>
        <dbReference type="EMBL" id="KAG2854229.1"/>
    </source>
</evidence>
<dbReference type="EMBL" id="RCMK01001316">
    <property type="protein sequence ID" value="KAG2896956.1"/>
    <property type="molecule type" value="Genomic_DNA"/>
</dbReference>
<dbReference type="EMBL" id="MJFZ01001782">
    <property type="protein sequence ID" value="RAW21420.1"/>
    <property type="molecule type" value="Genomic_DNA"/>
</dbReference>
<evidence type="ECO:0000313" key="6">
    <source>
        <dbReference type="EMBL" id="RAW21420.1"/>
    </source>
</evidence>
<dbReference type="AlphaFoldDB" id="A0A329RAF6"/>
<dbReference type="VEuPathDB" id="FungiDB:PC110_g22137"/>
<dbReference type="Proteomes" id="UP000251314">
    <property type="component" value="Unassembled WGS sequence"/>
</dbReference>
<evidence type="ECO:0000313" key="5">
    <source>
        <dbReference type="EMBL" id="KAG3203346.1"/>
    </source>
</evidence>
<dbReference type="EMBL" id="RCMI01002036">
    <property type="protein sequence ID" value="KAG2879245.1"/>
    <property type="molecule type" value="Genomic_DNA"/>
</dbReference>
<dbReference type="Proteomes" id="UP000760860">
    <property type="component" value="Unassembled WGS sequence"/>
</dbReference>
<evidence type="ECO:0000313" key="2">
    <source>
        <dbReference type="EMBL" id="KAG2879245.1"/>
    </source>
</evidence>
<protein>
    <submittedName>
        <fullName evidence="6">Uncharacterized protein</fullName>
    </submittedName>
</protein>
<dbReference type="Proteomes" id="UP000736787">
    <property type="component" value="Unassembled WGS sequence"/>
</dbReference>
<evidence type="ECO:0000313" key="4">
    <source>
        <dbReference type="EMBL" id="KAG2961374.1"/>
    </source>
</evidence>
<reference evidence="6 7" key="1">
    <citation type="submission" date="2018-01" db="EMBL/GenBank/DDBJ databases">
        <title>Draft genome of the strawberry crown rot pathogen Phytophthora cactorum.</title>
        <authorList>
            <person name="Armitage A.D."/>
            <person name="Lysoe E."/>
            <person name="Nellist C.F."/>
            <person name="Harrison R.J."/>
            <person name="Brurberg M.B."/>
        </authorList>
    </citation>
    <scope>NUCLEOTIDE SEQUENCE [LARGE SCALE GENOMIC DNA]</scope>
    <source>
        <strain evidence="6 7">10300</strain>
    </source>
</reference>
<dbReference type="EMBL" id="RCMG01000438">
    <property type="protein sequence ID" value="KAG2854229.1"/>
    <property type="molecule type" value="Genomic_DNA"/>
</dbReference>
<evidence type="ECO:0000313" key="7">
    <source>
        <dbReference type="Proteomes" id="UP000251314"/>
    </source>
</evidence>